<dbReference type="OrthoDB" id="6431331at2759"/>
<dbReference type="PANTHER" id="PTHR37471:SF1">
    <property type="entry name" value="AB HYDROLASE-1 DOMAIN-CONTAINING PROTEIN"/>
    <property type="match status" value="1"/>
</dbReference>
<dbReference type="InterPro" id="IPR029058">
    <property type="entry name" value="AB_hydrolase_fold"/>
</dbReference>
<dbReference type="InterPro" id="IPR000073">
    <property type="entry name" value="AB_hydrolase_1"/>
</dbReference>
<gene>
    <name evidence="3" type="ORF">PAC_14941</name>
</gene>
<feature type="transmembrane region" description="Helical" evidence="1">
    <location>
        <begin position="183"/>
        <end position="200"/>
    </location>
</feature>
<dbReference type="Gene3D" id="3.40.50.1820">
    <property type="entry name" value="alpha/beta hydrolase"/>
    <property type="match status" value="1"/>
</dbReference>
<name>A0A1L7XJ33_9HELO</name>
<evidence type="ECO:0000313" key="3">
    <source>
        <dbReference type="EMBL" id="CZR65041.1"/>
    </source>
</evidence>
<dbReference type="PANTHER" id="PTHR37471">
    <property type="entry name" value="UNNAMED PRODUCT"/>
    <property type="match status" value="1"/>
</dbReference>
<feature type="transmembrane region" description="Helical" evidence="1">
    <location>
        <begin position="49"/>
        <end position="68"/>
    </location>
</feature>
<keyword evidence="1" id="KW-0472">Membrane</keyword>
<accession>A0A1L7XJ33</accession>
<reference evidence="3 4" key="1">
    <citation type="submission" date="2016-03" db="EMBL/GenBank/DDBJ databases">
        <authorList>
            <person name="Ploux O."/>
        </authorList>
    </citation>
    <scope>NUCLEOTIDE SEQUENCE [LARGE SCALE GENOMIC DNA]</scope>
    <source>
        <strain evidence="3 4">UAMH 11012</strain>
    </source>
</reference>
<dbReference type="Pfam" id="PF00561">
    <property type="entry name" value="Abhydrolase_1"/>
    <property type="match status" value="1"/>
</dbReference>
<feature type="transmembrane region" description="Helical" evidence="1">
    <location>
        <begin position="12"/>
        <end position="37"/>
    </location>
</feature>
<keyword evidence="1" id="KW-1133">Transmembrane helix</keyword>
<sequence>MIGTSIAEYIFIRGCILFLHNIAPASLLYCVLLLGPLPTALSGYRLPPYLEAWLVAEAAFFTIFFLPYKYHLQRPAIHPELLSREERAKLFKRCNATVKDPEKYLSQWFLGAKEEQIKRENVKEFIRWAFLNAGQAESEDEGEVEGYVNAMEKLLGRDIPSGKGSAKSLRLTVDKVDCLHRSLLWYFCVCVVDTVTYWSMLYNGFHFHRTSLARFFTLFPFRPLTLLTTYRSPVEHLTYWHRPHSSKTRLPVLFIHGIGVGLYPYTNFLRDLNKAGEVGGSDAGVGIIALEIMPVSSRITHPALEKDVMVREVQAIVKHHGWSRFVLVSHSYGSIISTHLLKSPVTAPFIGPMVLVDPVSFLLHLPDVAYNFTARQPVRANEHQLWYFGSKDIGVAHSLARRFFWSQNIVWKEDLGVEGENGEEGRNVTVVLSGRDLIVDTEAVRRYLTASFSEGLTSNGKAACVTNKNGKEMITKIGKEDNGAWTSGRWSGSGLEVLWFEHLDHAQVFDFEKTRMPVVQAVELYSAKDGIVQALADS</sequence>
<dbReference type="AlphaFoldDB" id="A0A1L7XJ33"/>
<keyword evidence="4" id="KW-1185">Reference proteome</keyword>
<evidence type="ECO:0000259" key="2">
    <source>
        <dbReference type="Pfam" id="PF00561"/>
    </source>
</evidence>
<dbReference type="SUPFAM" id="SSF53474">
    <property type="entry name" value="alpha/beta-Hydrolases"/>
    <property type="match status" value="1"/>
</dbReference>
<proteinExistence type="predicted"/>
<dbReference type="EMBL" id="FJOG01000029">
    <property type="protein sequence ID" value="CZR65041.1"/>
    <property type="molecule type" value="Genomic_DNA"/>
</dbReference>
<feature type="domain" description="AB hydrolase-1" evidence="2">
    <location>
        <begin position="251"/>
        <end position="364"/>
    </location>
</feature>
<dbReference type="STRING" id="576137.A0A1L7XJ33"/>
<organism evidence="3 4">
    <name type="scientific">Phialocephala subalpina</name>
    <dbReference type="NCBI Taxonomy" id="576137"/>
    <lineage>
        <taxon>Eukaryota</taxon>
        <taxon>Fungi</taxon>
        <taxon>Dikarya</taxon>
        <taxon>Ascomycota</taxon>
        <taxon>Pezizomycotina</taxon>
        <taxon>Leotiomycetes</taxon>
        <taxon>Helotiales</taxon>
        <taxon>Mollisiaceae</taxon>
        <taxon>Phialocephala</taxon>
        <taxon>Phialocephala fortinii species complex</taxon>
    </lineage>
</organism>
<dbReference type="Proteomes" id="UP000184330">
    <property type="component" value="Unassembled WGS sequence"/>
</dbReference>
<protein>
    <recommendedName>
        <fullName evidence="2">AB hydrolase-1 domain-containing protein</fullName>
    </recommendedName>
</protein>
<evidence type="ECO:0000256" key="1">
    <source>
        <dbReference type="SAM" id="Phobius"/>
    </source>
</evidence>
<keyword evidence="1" id="KW-0812">Transmembrane</keyword>
<evidence type="ECO:0000313" key="4">
    <source>
        <dbReference type="Proteomes" id="UP000184330"/>
    </source>
</evidence>